<protein>
    <submittedName>
        <fullName evidence="1">Uncharacterized protein</fullName>
    </submittedName>
</protein>
<dbReference type="RefSeq" id="WP_197530587.1">
    <property type="nucleotide sequence ID" value="NZ_SJPS01000003.1"/>
</dbReference>
<dbReference type="AlphaFoldDB" id="A0A5C6CVS5"/>
<comment type="caution">
    <text evidence="1">The sequence shown here is derived from an EMBL/GenBank/DDBJ whole genome shotgun (WGS) entry which is preliminary data.</text>
</comment>
<evidence type="ECO:0000313" key="2">
    <source>
        <dbReference type="Proteomes" id="UP000318437"/>
    </source>
</evidence>
<dbReference type="Proteomes" id="UP000318437">
    <property type="component" value="Unassembled WGS sequence"/>
</dbReference>
<proteinExistence type="predicted"/>
<name>A0A5C6CVS5_9BACT</name>
<dbReference type="EMBL" id="SJPS01000003">
    <property type="protein sequence ID" value="TWU27607.1"/>
    <property type="molecule type" value="Genomic_DNA"/>
</dbReference>
<keyword evidence="2" id="KW-1185">Reference proteome</keyword>
<gene>
    <name evidence="1" type="ORF">Pla144_23840</name>
</gene>
<evidence type="ECO:0000313" key="1">
    <source>
        <dbReference type="EMBL" id="TWU27607.1"/>
    </source>
</evidence>
<reference evidence="1 2" key="1">
    <citation type="submission" date="2019-02" db="EMBL/GenBank/DDBJ databases">
        <title>Deep-cultivation of Planctomycetes and their phenomic and genomic characterization uncovers novel biology.</title>
        <authorList>
            <person name="Wiegand S."/>
            <person name="Jogler M."/>
            <person name="Boedeker C."/>
            <person name="Pinto D."/>
            <person name="Vollmers J."/>
            <person name="Rivas-Marin E."/>
            <person name="Kohn T."/>
            <person name="Peeters S.H."/>
            <person name="Heuer A."/>
            <person name="Rast P."/>
            <person name="Oberbeckmann S."/>
            <person name="Bunk B."/>
            <person name="Jeske O."/>
            <person name="Meyerdierks A."/>
            <person name="Storesund J.E."/>
            <person name="Kallscheuer N."/>
            <person name="Luecker S."/>
            <person name="Lage O.M."/>
            <person name="Pohl T."/>
            <person name="Merkel B.J."/>
            <person name="Hornburger P."/>
            <person name="Mueller R.-W."/>
            <person name="Bruemmer F."/>
            <person name="Labrenz M."/>
            <person name="Spormann A.M."/>
            <person name="Op Den Camp H."/>
            <person name="Overmann J."/>
            <person name="Amann R."/>
            <person name="Jetten M.S.M."/>
            <person name="Mascher T."/>
            <person name="Medema M.H."/>
            <person name="Devos D.P."/>
            <person name="Kaster A.-K."/>
            <person name="Ovreas L."/>
            <person name="Rohde M."/>
            <person name="Galperin M.Y."/>
            <person name="Jogler C."/>
        </authorList>
    </citation>
    <scope>NUCLEOTIDE SEQUENCE [LARGE SCALE GENOMIC DNA]</scope>
    <source>
        <strain evidence="1 2">Pla144</strain>
    </source>
</reference>
<accession>A0A5C6CVS5</accession>
<sequence>MLSTADADEPIAVNLTELAARIAGYHEGLAEVETTLRRAREIDLSLIGQQLDHIRSLSRDFRFVRLYYDSVTPAERRMMLASKPLEASLQQLARQLDRYEAAQATDFGGSLNPAAADQIAELRELLNALGQQTGH</sequence>
<organism evidence="1 2">
    <name type="scientific">Bythopirellula polymerisocia</name>
    <dbReference type="NCBI Taxonomy" id="2528003"/>
    <lineage>
        <taxon>Bacteria</taxon>
        <taxon>Pseudomonadati</taxon>
        <taxon>Planctomycetota</taxon>
        <taxon>Planctomycetia</taxon>
        <taxon>Pirellulales</taxon>
        <taxon>Lacipirellulaceae</taxon>
        <taxon>Bythopirellula</taxon>
    </lineage>
</organism>